<name>A0A395SH96_FUSSP</name>
<sequence length="156" mass="17205">MDPILFTGGILDLPTDYLKRMQDECRKRDMLIIMDEAQTGVGRTGKMFAVEYEEGVVPDILALSKTLSFGLPLASISTTAEIGRGCKEAGFLWLTAHLNDPLTAAVGDKVLEIVGRDNICQKANERGQQLRAGLEKLQQKYWCIGDLRGRGPFVGF</sequence>
<keyword evidence="2" id="KW-0663">Pyridoxal phosphate</keyword>
<dbReference type="InterPro" id="IPR015422">
    <property type="entry name" value="PyrdxlP-dep_Trfase_small"/>
</dbReference>
<comment type="similarity">
    <text evidence="1">Belongs to the class-III pyridoxal-phosphate-dependent aminotransferase family.</text>
</comment>
<dbReference type="STRING" id="5514.A0A395SH96"/>
<protein>
    <submittedName>
        <fullName evidence="3">2,2-dialkylglycine decarboxylase pyruvate</fullName>
    </submittedName>
</protein>
<dbReference type="GO" id="GO:0005739">
    <property type="term" value="C:mitochondrion"/>
    <property type="evidence" value="ECO:0007669"/>
    <property type="project" value="TreeGrafter"/>
</dbReference>
<dbReference type="PANTHER" id="PTHR45688">
    <property type="match status" value="1"/>
</dbReference>
<dbReference type="Pfam" id="PF00202">
    <property type="entry name" value="Aminotran_3"/>
    <property type="match status" value="1"/>
</dbReference>
<evidence type="ECO:0000256" key="1">
    <source>
        <dbReference type="ARBA" id="ARBA00008954"/>
    </source>
</evidence>
<organism evidence="3 4">
    <name type="scientific">Fusarium sporotrichioides</name>
    <dbReference type="NCBI Taxonomy" id="5514"/>
    <lineage>
        <taxon>Eukaryota</taxon>
        <taxon>Fungi</taxon>
        <taxon>Dikarya</taxon>
        <taxon>Ascomycota</taxon>
        <taxon>Pezizomycotina</taxon>
        <taxon>Sordariomycetes</taxon>
        <taxon>Hypocreomycetidae</taxon>
        <taxon>Hypocreales</taxon>
        <taxon>Nectriaceae</taxon>
        <taxon>Fusarium</taxon>
    </lineage>
</organism>
<dbReference type="SUPFAM" id="SSF53383">
    <property type="entry name" value="PLP-dependent transferases"/>
    <property type="match status" value="1"/>
</dbReference>
<dbReference type="InterPro" id="IPR015424">
    <property type="entry name" value="PyrdxlP-dep_Trfase"/>
</dbReference>
<dbReference type="Gene3D" id="3.40.640.10">
    <property type="entry name" value="Type I PLP-dependent aspartate aminotransferase-like (Major domain)"/>
    <property type="match status" value="1"/>
</dbReference>
<dbReference type="EMBL" id="PXOF01000039">
    <property type="protein sequence ID" value="RGP71780.1"/>
    <property type="molecule type" value="Genomic_DNA"/>
</dbReference>
<dbReference type="AlphaFoldDB" id="A0A395SH96"/>
<dbReference type="Gene3D" id="3.90.1150.10">
    <property type="entry name" value="Aspartate Aminotransferase, domain 1"/>
    <property type="match status" value="1"/>
</dbReference>
<evidence type="ECO:0000313" key="4">
    <source>
        <dbReference type="Proteomes" id="UP000266152"/>
    </source>
</evidence>
<accession>A0A395SH96</accession>
<dbReference type="PANTHER" id="PTHR45688:SF13">
    <property type="entry name" value="ALANINE--GLYOXYLATE AMINOTRANSFERASE 2-LIKE"/>
    <property type="match status" value="1"/>
</dbReference>
<keyword evidence="3" id="KW-0670">Pyruvate</keyword>
<evidence type="ECO:0000313" key="3">
    <source>
        <dbReference type="EMBL" id="RGP71780.1"/>
    </source>
</evidence>
<dbReference type="InterPro" id="IPR005814">
    <property type="entry name" value="Aminotrans_3"/>
</dbReference>
<dbReference type="GO" id="GO:0030170">
    <property type="term" value="F:pyridoxal phosphate binding"/>
    <property type="evidence" value="ECO:0007669"/>
    <property type="project" value="InterPro"/>
</dbReference>
<comment type="caution">
    <text evidence="3">The sequence shown here is derived from an EMBL/GenBank/DDBJ whole genome shotgun (WGS) entry which is preliminary data.</text>
</comment>
<dbReference type="Proteomes" id="UP000266152">
    <property type="component" value="Unassembled WGS sequence"/>
</dbReference>
<dbReference type="GO" id="GO:0008483">
    <property type="term" value="F:transaminase activity"/>
    <property type="evidence" value="ECO:0007669"/>
    <property type="project" value="InterPro"/>
</dbReference>
<gene>
    <name evidence="3" type="ORF">FSPOR_3146</name>
</gene>
<keyword evidence="4" id="KW-1185">Reference proteome</keyword>
<proteinExistence type="inferred from homology"/>
<reference evidence="3 4" key="1">
    <citation type="journal article" date="2018" name="PLoS Pathog.">
        <title>Evolution of structural diversity of trichothecenes, a family of toxins produced by plant pathogenic and entomopathogenic fungi.</title>
        <authorList>
            <person name="Proctor R.H."/>
            <person name="McCormick S.P."/>
            <person name="Kim H.S."/>
            <person name="Cardoza R.E."/>
            <person name="Stanley A.M."/>
            <person name="Lindo L."/>
            <person name="Kelly A."/>
            <person name="Brown D.W."/>
            <person name="Lee T."/>
            <person name="Vaughan M.M."/>
            <person name="Alexander N.J."/>
            <person name="Busman M."/>
            <person name="Gutierrez S."/>
        </authorList>
    </citation>
    <scope>NUCLEOTIDE SEQUENCE [LARGE SCALE GENOMIC DNA]</scope>
    <source>
        <strain evidence="3 4">NRRL 3299</strain>
    </source>
</reference>
<dbReference type="InterPro" id="IPR015421">
    <property type="entry name" value="PyrdxlP-dep_Trfase_major"/>
</dbReference>
<evidence type="ECO:0000256" key="2">
    <source>
        <dbReference type="ARBA" id="ARBA00022898"/>
    </source>
</evidence>